<keyword evidence="4 8" id="KW-1133">Transmembrane helix</keyword>
<name>A0A841ABW8_9MICO</name>
<dbReference type="PROSITE" id="PS00943">
    <property type="entry name" value="UBIA"/>
    <property type="match status" value="1"/>
</dbReference>
<dbReference type="GO" id="GO:0008495">
    <property type="term" value="F:protoheme IX farnesyltransferase activity"/>
    <property type="evidence" value="ECO:0007669"/>
    <property type="project" value="UniProtKB-UniRule"/>
</dbReference>
<keyword evidence="3 8" id="KW-0812">Transmembrane</keyword>
<evidence type="ECO:0000256" key="8">
    <source>
        <dbReference type="HAMAP-Rule" id="MF_00154"/>
    </source>
</evidence>
<comment type="pathway">
    <text evidence="8">Porphyrin-containing compound metabolism; heme O biosynthesis; heme O from protoheme: step 1/1.</text>
</comment>
<dbReference type="CDD" id="cd13957">
    <property type="entry name" value="PT_UbiA_Cox10"/>
    <property type="match status" value="1"/>
</dbReference>
<feature type="transmembrane region" description="Helical" evidence="8">
    <location>
        <begin position="122"/>
        <end position="141"/>
    </location>
</feature>
<organism evidence="9 10">
    <name type="scientific">Brachybacterium aquaticum</name>
    <dbReference type="NCBI Taxonomy" id="1432564"/>
    <lineage>
        <taxon>Bacteria</taxon>
        <taxon>Bacillati</taxon>
        <taxon>Actinomycetota</taxon>
        <taxon>Actinomycetes</taxon>
        <taxon>Micrococcales</taxon>
        <taxon>Dermabacteraceae</taxon>
        <taxon>Brachybacterium</taxon>
    </lineage>
</organism>
<dbReference type="Gene3D" id="1.10.357.140">
    <property type="entry name" value="UbiA prenyltransferase"/>
    <property type="match status" value="1"/>
</dbReference>
<feature type="transmembrane region" description="Helical" evidence="8">
    <location>
        <begin position="50"/>
        <end position="74"/>
    </location>
</feature>
<dbReference type="EMBL" id="JACHLZ010000001">
    <property type="protein sequence ID" value="MBB5830730.1"/>
    <property type="molecule type" value="Genomic_DNA"/>
</dbReference>
<dbReference type="Pfam" id="PF01040">
    <property type="entry name" value="UbiA"/>
    <property type="match status" value="1"/>
</dbReference>
<dbReference type="GO" id="GO:0048034">
    <property type="term" value="P:heme O biosynthetic process"/>
    <property type="evidence" value="ECO:0007669"/>
    <property type="project" value="UniProtKB-UniRule"/>
</dbReference>
<feature type="transmembrane region" description="Helical" evidence="8">
    <location>
        <begin position="20"/>
        <end position="44"/>
    </location>
</feature>
<dbReference type="PANTHER" id="PTHR43448">
    <property type="entry name" value="PROTOHEME IX FARNESYLTRANSFERASE, MITOCHONDRIAL"/>
    <property type="match status" value="1"/>
</dbReference>
<evidence type="ECO:0000256" key="3">
    <source>
        <dbReference type="ARBA" id="ARBA00022692"/>
    </source>
</evidence>
<dbReference type="RefSeq" id="WP_184324304.1">
    <property type="nucleotide sequence ID" value="NZ_JACHLZ010000001.1"/>
</dbReference>
<evidence type="ECO:0000256" key="1">
    <source>
        <dbReference type="ARBA" id="ARBA00004141"/>
    </source>
</evidence>
<feature type="transmembrane region" description="Helical" evidence="8">
    <location>
        <begin position="221"/>
        <end position="239"/>
    </location>
</feature>
<reference evidence="9 10" key="1">
    <citation type="submission" date="2020-08" db="EMBL/GenBank/DDBJ databases">
        <title>Sequencing the genomes of 1000 actinobacteria strains.</title>
        <authorList>
            <person name="Klenk H.-P."/>
        </authorList>
    </citation>
    <scope>NUCLEOTIDE SEQUENCE [LARGE SCALE GENOMIC DNA]</scope>
    <source>
        <strain evidence="9 10">DSM 28796</strain>
    </source>
</reference>
<feature type="transmembrane region" description="Helical" evidence="8">
    <location>
        <begin position="148"/>
        <end position="169"/>
    </location>
</feature>
<dbReference type="InterPro" id="IPR006369">
    <property type="entry name" value="Protohaem_IX_farnesylTrfase"/>
</dbReference>
<keyword evidence="10" id="KW-1185">Reference proteome</keyword>
<feature type="transmembrane region" description="Helical" evidence="8">
    <location>
        <begin position="274"/>
        <end position="295"/>
    </location>
</feature>
<comment type="similarity">
    <text evidence="8">Belongs to the UbiA prenyltransferase family. Protoheme IX farnesyltransferase subfamily.</text>
</comment>
<keyword evidence="5 8" id="KW-0350">Heme biosynthesis</keyword>
<accession>A0A841ABW8</accession>
<feature type="transmembrane region" description="Helical" evidence="8">
    <location>
        <begin position="245"/>
        <end position="262"/>
    </location>
</feature>
<gene>
    <name evidence="8" type="primary">ctaB</name>
    <name evidence="9" type="ORF">HNR70_000543</name>
</gene>
<keyword evidence="6 8" id="KW-0472">Membrane</keyword>
<dbReference type="Proteomes" id="UP000588158">
    <property type="component" value="Unassembled WGS sequence"/>
</dbReference>
<comment type="subcellular location">
    <subcellularLocation>
        <location evidence="8">Cell membrane</location>
        <topology evidence="8">Multi-pass membrane protein</topology>
    </subcellularLocation>
    <subcellularLocation>
        <location evidence="1">Membrane</location>
        <topology evidence="1">Multi-pass membrane protein</topology>
    </subcellularLocation>
</comment>
<evidence type="ECO:0000256" key="7">
    <source>
        <dbReference type="ARBA" id="ARBA00047690"/>
    </source>
</evidence>
<comment type="caution">
    <text evidence="9">The sequence shown here is derived from an EMBL/GenBank/DDBJ whole genome shotgun (WGS) entry which is preliminary data.</text>
</comment>
<dbReference type="PANTHER" id="PTHR43448:SF2">
    <property type="entry name" value="PROTOHEME IX FARNESYLTRANSFERASE, MITOCHONDRIAL"/>
    <property type="match status" value="1"/>
</dbReference>
<dbReference type="GO" id="GO:0005886">
    <property type="term" value="C:plasma membrane"/>
    <property type="evidence" value="ECO:0007669"/>
    <property type="project" value="UniProtKB-SubCell"/>
</dbReference>
<proteinExistence type="inferred from homology"/>
<protein>
    <recommendedName>
        <fullName evidence="8">Protoheme IX farnesyltransferase</fullName>
        <ecNumber evidence="8">2.5.1.141</ecNumber>
    </recommendedName>
    <alternativeName>
        <fullName evidence="8">Heme B farnesyltransferase</fullName>
    </alternativeName>
    <alternativeName>
        <fullName evidence="8">Heme O synthase</fullName>
    </alternativeName>
</protein>
<dbReference type="InterPro" id="IPR000537">
    <property type="entry name" value="UbiA_prenyltransferase"/>
</dbReference>
<dbReference type="EC" id="2.5.1.141" evidence="8"/>
<dbReference type="InterPro" id="IPR030470">
    <property type="entry name" value="UbiA_prenylTrfase_CS"/>
</dbReference>
<keyword evidence="2 8" id="KW-0808">Transferase</keyword>
<evidence type="ECO:0000256" key="6">
    <source>
        <dbReference type="ARBA" id="ARBA00023136"/>
    </source>
</evidence>
<dbReference type="AlphaFoldDB" id="A0A841ABW8"/>
<comment type="catalytic activity">
    <reaction evidence="7 8">
        <text>heme b + (2E,6E)-farnesyl diphosphate + H2O = Fe(II)-heme o + diphosphate</text>
        <dbReference type="Rhea" id="RHEA:28070"/>
        <dbReference type="ChEBI" id="CHEBI:15377"/>
        <dbReference type="ChEBI" id="CHEBI:33019"/>
        <dbReference type="ChEBI" id="CHEBI:60344"/>
        <dbReference type="ChEBI" id="CHEBI:60530"/>
        <dbReference type="ChEBI" id="CHEBI:175763"/>
        <dbReference type="EC" id="2.5.1.141"/>
    </reaction>
</comment>
<keyword evidence="8" id="KW-1003">Cell membrane</keyword>
<comment type="function">
    <text evidence="8">Converts heme B (protoheme IX) to heme O by substitution of the vinyl group on carbon 2 of heme B porphyrin ring with a hydroxyethyl farnesyl side group.</text>
</comment>
<feature type="transmembrane region" description="Helical" evidence="8">
    <location>
        <begin position="175"/>
        <end position="193"/>
    </location>
</feature>
<evidence type="ECO:0000256" key="2">
    <source>
        <dbReference type="ARBA" id="ARBA00022679"/>
    </source>
</evidence>
<comment type="miscellaneous">
    <text evidence="8">Carbon 2 of the heme B porphyrin ring is defined according to the Fischer nomenclature.</text>
</comment>
<dbReference type="HAMAP" id="MF_00154">
    <property type="entry name" value="CyoE_CtaB"/>
    <property type="match status" value="1"/>
</dbReference>
<dbReference type="InterPro" id="IPR044878">
    <property type="entry name" value="UbiA_sf"/>
</dbReference>
<evidence type="ECO:0000256" key="4">
    <source>
        <dbReference type="ARBA" id="ARBA00022989"/>
    </source>
</evidence>
<dbReference type="UniPathway" id="UPA00834">
    <property type="reaction ID" value="UER00712"/>
</dbReference>
<evidence type="ECO:0000313" key="10">
    <source>
        <dbReference type="Proteomes" id="UP000588158"/>
    </source>
</evidence>
<evidence type="ECO:0000256" key="5">
    <source>
        <dbReference type="ARBA" id="ARBA00023133"/>
    </source>
</evidence>
<evidence type="ECO:0000313" key="9">
    <source>
        <dbReference type="EMBL" id="MBB5830730.1"/>
    </source>
</evidence>
<feature type="transmembrane region" description="Helical" evidence="8">
    <location>
        <begin position="95"/>
        <end position="116"/>
    </location>
</feature>
<sequence length="301" mass="30680">MATRSAGGPRASSSGSRLGLYIDAIKPGITVSNTATAAAAYVFAAQPFSLATFLGLLLGTALVIASACVVNNHVDRDIDAKMARTAHRGQATGQIGATASFVYAAALGVLGLLVLLLLTTPAAAITGVVAWLLYAVVYTLAKHRTPHAALIGNVPGALPPVAGVLAAPTPRPADAIALFALLVAWQVVHFYAISIRRRDDYAAADVPVAALAYGVTHTKRLVLAGAVVFLLAALGLGAFGSAGPVATAVLAICALVMLFTAARGQRKDVDATAWASDVFGQTLVVILVLCAVLVLGPLERL</sequence>